<name>A0A2U0SKG2_9PAST</name>
<dbReference type="Proteomes" id="UP000245909">
    <property type="component" value="Unassembled WGS sequence"/>
</dbReference>
<evidence type="ECO:0000313" key="1">
    <source>
        <dbReference type="EMBL" id="PVX31819.1"/>
    </source>
</evidence>
<dbReference type="EMBL" id="QENU01000020">
    <property type="protein sequence ID" value="PVX31819.1"/>
    <property type="molecule type" value="Genomic_DNA"/>
</dbReference>
<evidence type="ECO:0000313" key="2">
    <source>
        <dbReference type="Proteomes" id="UP000245909"/>
    </source>
</evidence>
<keyword evidence="2" id="KW-1185">Reference proteome</keyword>
<sequence length="41" mass="4858">MGDEIRLVFISFIYFKTQLEIEIPEIEIIEILGKMTALDRE</sequence>
<accession>A0A2U0SKG2</accession>
<dbReference type="AlphaFoldDB" id="A0A2U0SKG2"/>
<organism evidence="1 2">
    <name type="scientific">Alitibacter langaaensis DSM 22999</name>
    <dbReference type="NCBI Taxonomy" id="1122935"/>
    <lineage>
        <taxon>Bacteria</taxon>
        <taxon>Pseudomonadati</taxon>
        <taxon>Pseudomonadota</taxon>
        <taxon>Gammaproteobacteria</taxon>
        <taxon>Pasteurellales</taxon>
        <taxon>Pasteurellaceae</taxon>
        <taxon>Alitibacter</taxon>
    </lineage>
</organism>
<protein>
    <submittedName>
        <fullName evidence="1">Uncharacterized protein</fullName>
    </submittedName>
</protein>
<comment type="caution">
    <text evidence="1">The sequence shown here is derived from an EMBL/GenBank/DDBJ whole genome shotgun (WGS) entry which is preliminary data.</text>
</comment>
<proteinExistence type="predicted"/>
<gene>
    <name evidence="1" type="ORF">C8D76_12034</name>
</gene>
<reference evidence="1 2" key="1">
    <citation type="submission" date="2018-05" db="EMBL/GenBank/DDBJ databases">
        <title>Genomic Encyclopedia of Type Strains, Phase IV (KMG-IV): sequencing the most valuable type-strain genomes for metagenomic binning, comparative biology and taxonomic classification.</title>
        <authorList>
            <person name="Goeker M."/>
        </authorList>
    </citation>
    <scope>NUCLEOTIDE SEQUENCE [LARGE SCALE GENOMIC DNA]</scope>
    <source>
        <strain evidence="1 2">DSM 22999</strain>
    </source>
</reference>